<feature type="transmembrane region" description="Helical" evidence="4">
    <location>
        <begin position="12"/>
        <end position="31"/>
    </location>
</feature>
<comment type="caution">
    <text evidence="6">The sequence shown here is derived from an EMBL/GenBank/DDBJ whole genome shotgun (WGS) entry which is preliminary data.</text>
</comment>
<organism evidence="6 7">
    <name type="scientific">Candidatus Fimenecus excrementigallinarum</name>
    <dbReference type="NCBI Taxonomy" id="2840816"/>
    <lineage>
        <taxon>Bacteria</taxon>
        <taxon>Bacillati</taxon>
        <taxon>Bacillota</taxon>
        <taxon>Clostridia</taxon>
        <taxon>Candidatus Fimenecus</taxon>
    </lineage>
</organism>
<dbReference type="InterPro" id="IPR058637">
    <property type="entry name" value="YknX-like_C"/>
</dbReference>
<protein>
    <submittedName>
        <fullName evidence="6">Biotin/lipoyl-binding protein</fullName>
    </submittedName>
</protein>
<gene>
    <name evidence="6" type="ORF">IAC53_06560</name>
</gene>
<keyword evidence="4" id="KW-1133">Transmembrane helix</keyword>
<comment type="subcellular location">
    <subcellularLocation>
        <location evidence="1">Cell envelope</location>
    </subcellularLocation>
</comment>
<dbReference type="GO" id="GO:0030313">
    <property type="term" value="C:cell envelope"/>
    <property type="evidence" value="ECO:0007669"/>
    <property type="project" value="UniProtKB-SubCell"/>
</dbReference>
<keyword evidence="4" id="KW-0812">Transmembrane</keyword>
<feature type="domain" description="YknX-like C-terminal permuted SH3-like" evidence="5">
    <location>
        <begin position="452"/>
        <end position="521"/>
    </location>
</feature>
<dbReference type="PANTHER" id="PTHR32347">
    <property type="entry name" value="EFFLUX SYSTEM COMPONENT YKNX-RELATED"/>
    <property type="match status" value="1"/>
</dbReference>
<accession>A0A9D1IFW2</accession>
<evidence type="ECO:0000256" key="3">
    <source>
        <dbReference type="SAM" id="Coils"/>
    </source>
</evidence>
<evidence type="ECO:0000313" key="6">
    <source>
        <dbReference type="EMBL" id="HIU36243.1"/>
    </source>
</evidence>
<evidence type="ECO:0000256" key="4">
    <source>
        <dbReference type="SAM" id="Phobius"/>
    </source>
</evidence>
<evidence type="ECO:0000313" key="7">
    <source>
        <dbReference type="Proteomes" id="UP000824071"/>
    </source>
</evidence>
<proteinExistence type="predicted"/>
<evidence type="ECO:0000256" key="1">
    <source>
        <dbReference type="ARBA" id="ARBA00004196"/>
    </source>
</evidence>
<reference evidence="6" key="1">
    <citation type="submission" date="2020-10" db="EMBL/GenBank/DDBJ databases">
        <authorList>
            <person name="Gilroy R."/>
        </authorList>
    </citation>
    <scope>NUCLEOTIDE SEQUENCE</scope>
    <source>
        <strain evidence="6">ChiGjej1B1-19959</strain>
    </source>
</reference>
<evidence type="ECO:0000256" key="2">
    <source>
        <dbReference type="ARBA" id="ARBA00023054"/>
    </source>
</evidence>
<dbReference type="Gene3D" id="2.40.50.100">
    <property type="match status" value="1"/>
</dbReference>
<dbReference type="Proteomes" id="UP000824071">
    <property type="component" value="Unassembled WGS sequence"/>
</dbReference>
<dbReference type="Gene3D" id="2.40.420.20">
    <property type="match status" value="1"/>
</dbReference>
<reference evidence="6" key="2">
    <citation type="journal article" date="2021" name="PeerJ">
        <title>Extensive microbial diversity within the chicken gut microbiome revealed by metagenomics and culture.</title>
        <authorList>
            <person name="Gilroy R."/>
            <person name="Ravi A."/>
            <person name="Getino M."/>
            <person name="Pursley I."/>
            <person name="Horton D.L."/>
            <person name="Alikhan N.F."/>
            <person name="Baker D."/>
            <person name="Gharbi K."/>
            <person name="Hall N."/>
            <person name="Watson M."/>
            <person name="Adriaenssens E.M."/>
            <person name="Foster-Nyarko E."/>
            <person name="Jarju S."/>
            <person name="Secka A."/>
            <person name="Antonio M."/>
            <person name="Oren A."/>
            <person name="Chaudhuri R.R."/>
            <person name="La Ragione R."/>
            <person name="Hildebrand F."/>
            <person name="Pallen M.J."/>
        </authorList>
    </citation>
    <scope>NUCLEOTIDE SEQUENCE</scope>
    <source>
        <strain evidence="6">ChiGjej1B1-19959</strain>
    </source>
</reference>
<sequence length="526" mass="54820">MKRTRNWSKKRKIFVAIAVVVLAALLALVLYSNFRPEPDPAYQVATVQRGAIQSTFETQGTVESGATETFTAVSGVQVLTVNVAVGDRVEAGQKLATFDVSPLQDELSAYKTAYTKAKASYDEAAAAVETAQAQLKTVDEQIPALEKEVAALEKQVEAAENAGASLPENAGLDTEAIEALLAEIRAQGGITPEQLEQFEQLLGTADGVDAVREALENSAAAKSVELAQKRAQLTALQTQRAVYDAQTDDTVAELYRSVMEAKKSDYDAFANLVDSLKAGWVAAADGIVTEVNLKAGEAFVPAEAQSGSTDLSSLLSMVSGNADLSEALSGLLSATGSANTTRGAGIVVEEYGALYVSFTVGKYDLPKLAVGQSATVTSVEGSYDATVSYVSATANATSGLDISSIATTLTGGSGSSAANSAPVRVQIAEPDEGIVIGFDVDVSIDTERLEDVLVLPVAAVTTEDGANYVFVYDPETKAVSRRSVTLGLASNDAYELLDGLSAGEQVVLNPKAALMEGDTIDARAAE</sequence>
<dbReference type="PANTHER" id="PTHR32347:SF14">
    <property type="entry name" value="EFFLUX SYSTEM COMPONENT YKNX-RELATED"/>
    <property type="match status" value="1"/>
</dbReference>
<dbReference type="AlphaFoldDB" id="A0A9D1IFW2"/>
<dbReference type="Gene3D" id="2.40.30.170">
    <property type="match status" value="1"/>
</dbReference>
<keyword evidence="4" id="KW-0472">Membrane</keyword>
<evidence type="ECO:0000259" key="5">
    <source>
        <dbReference type="Pfam" id="PF25989"/>
    </source>
</evidence>
<dbReference type="EMBL" id="DVMW01000037">
    <property type="protein sequence ID" value="HIU36243.1"/>
    <property type="molecule type" value="Genomic_DNA"/>
</dbReference>
<dbReference type="InterPro" id="IPR050465">
    <property type="entry name" value="UPF0194_transport"/>
</dbReference>
<dbReference type="Pfam" id="PF25989">
    <property type="entry name" value="YknX_C"/>
    <property type="match status" value="1"/>
</dbReference>
<keyword evidence="2 3" id="KW-0175">Coiled coil</keyword>
<feature type="coiled-coil region" evidence="3">
    <location>
        <begin position="121"/>
        <end position="162"/>
    </location>
</feature>
<name>A0A9D1IFW2_9FIRM</name>